<organism evidence="3 4">
    <name type="scientific">Aspergillus ellipticus CBS 707.79</name>
    <dbReference type="NCBI Taxonomy" id="1448320"/>
    <lineage>
        <taxon>Eukaryota</taxon>
        <taxon>Fungi</taxon>
        <taxon>Dikarya</taxon>
        <taxon>Ascomycota</taxon>
        <taxon>Pezizomycotina</taxon>
        <taxon>Eurotiomycetes</taxon>
        <taxon>Eurotiomycetidae</taxon>
        <taxon>Eurotiales</taxon>
        <taxon>Aspergillaceae</taxon>
        <taxon>Aspergillus</taxon>
        <taxon>Aspergillus subgen. Circumdati</taxon>
    </lineage>
</organism>
<name>A0A319DH24_9EURO</name>
<dbReference type="AlphaFoldDB" id="A0A319DH24"/>
<sequence length="374" mass="41509">MSQSEQPSQSSTPRSFTSQTVSAEDLLKSQTVGLVHLSDFRKRRAEVIEQKEREAHDKSLGRLASGVSRSVTPSTGDATDGNSTPRSEGPPKKKKKKPIAKSKLSFGDDDEEENDSTVDRSATPRDSSIPRSTSRTPADDSFVPPSRRITPNPNAPPPPKAMTKAALKAEAEARDTLRKEFLAMQEAVKNTEILMPFIFFDGANIPAGTVRVKKGDPVWLFLDRCRKVGAELGVGGSSGASKARKDNRREWARVSVDDLMLVKGEIIVPHHYELYYFIANSTPSFSSAGGLLFDYSNKPPSAPTADDPLSRPNNDQLEGADMDPTLTKVVDRRWYERNKHIFPASLWREYEPGDDFEEKMRSTRRDASGNTFFF</sequence>
<dbReference type="InterPro" id="IPR007005">
    <property type="entry name" value="XAP5"/>
</dbReference>
<feature type="compositionally biased region" description="Acidic residues" evidence="1">
    <location>
        <begin position="107"/>
        <end position="116"/>
    </location>
</feature>
<dbReference type="OrthoDB" id="1562195at2759"/>
<evidence type="ECO:0000313" key="3">
    <source>
        <dbReference type="EMBL" id="PYH96629.1"/>
    </source>
</evidence>
<feature type="domain" description="FAM50A/XAP5 C-terminal" evidence="2">
    <location>
        <begin position="191"/>
        <end position="360"/>
    </location>
</feature>
<dbReference type="Proteomes" id="UP000247810">
    <property type="component" value="Unassembled WGS sequence"/>
</dbReference>
<reference evidence="3 4" key="1">
    <citation type="submission" date="2018-02" db="EMBL/GenBank/DDBJ databases">
        <title>The genomes of Aspergillus section Nigri reveals drivers in fungal speciation.</title>
        <authorList>
            <consortium name="DOE Joint Genome Institute"/>
            <person name="Vesth T.C."/>
            <person name="Nybo J."/>
            <person name="Theobald S."/>
            <person name="Brandl J."/>
            <person name="Frisvad J.C."/>
            <person name="Nielsen K.F."/>
            <person name="Lyhne E.K."/>
            <person name="Kogle M.E."/>
            <person name="Kuo A."/>
            <person name="Riley R."/>
            <person name="Clum A."/>
            <person name="Nolan M."/>
            <person name="Lipzen A."/>
            <person name="Salamov A."/>
            <person name="Henrissat B."/>
            <person name="Wiebenga A."/>
            <person name="De vries R.P."/>
            <person name="Grigoriev I.V."/>
            <person name="Mortensen U.H."/>
            <person name="Andersen M.R."/>
            <person name="Baker S.E."/>
        </authorList>
    </citation>
    <scope>NUCLEOTIDE SEQUENCE [LARGE SCALE GENOMIC DNA]</scope>
    <source>
        <strain evidence="3 4">CBS 707.79</strain>
    </source>
</reference>
<feature type="compositionally biased region" description="Polar residues" evidence="1">
    <location>
        <begin position="67"/>
        <end position="86"/>
    </location>
</feature>
<evidence type="ECO:0000259" key="2">
    <source>
        <dbReference type="Pfam" id="PF04921"/>
    </source>
</evidence>
<dbReference type="STRING" id="1448320.A0A319DH24"/>
<dbReference type="PANTHER" id="PTHR12722">
    <property type="entry name" value="XAP-5 PROTEIN-RELATED"/>
    <property type="match status" value="1"/>
</dbReference>
<keyword evidence="4" id="KW-1185">Reference proteome</keyword>
<evidence type="ECO:0000313" key="4">
    <source>
        <dbReference type="Proteomes" id="UP000247810"/>
    </source>
</evidence>
<feature type="compositionally biased region" description="Basic and acidic residues" evidence="1">
    <location>
        <begin position="45"/>
        <end position="60"/>
    </location>
</feature>
<protein>
    <submittedName>
        <fullName evidence="3">XAP5-domain-containing protein</fullName>
    </submittedName>
</protein>
<gene>
    <name evidence="3" type="ORF">BO71DRAFT_167449</name>
</gene>
<dbReference type="Pfam" id="PF04921">
    <property type="entry name" value="XAP5"/>
    <property type="match status" value="1"/>
</dbReference>
<accession>A0A319DH24</accession>
<proteinExistence type="predicted"/>
<dbReference type="PANTHER" id="PTHR12722:SF0">
    <property type="entry name" value="PROTEIN FAM50A"/>
    <property type="match status" value="1"/>
</dbReference>
<evidence type="ECO:0000256" key="1">
    <source>
        <dbReference type="SAM" id="MobiDB-lite"/>
    </source>
</evidence>
<dbReference type="GO" id="GO:0006325">
    <property type="term" value="P:chromatin organization"/>
    <property type="evidence" value="ECO:0007669"/>
    <property type="project" value="TreeGrafter"/>
</dbReference>
<feature type="region of interest" description="Disordered" evidence="1">
    <location>
        <begin position="1"/>
        <end position="164"/>
    </location>
</feature>
<dbReference type="GO" id="GO:0005634">
    <property type="term" value="C:nucleus"/>
    <property type="evidence" value="ECO:0007669"/>
    <property type="project" value="InterPro"/>
</dbReference>
<feature type="compositionally biased region" description="Polar residues" evidence="1">
    <location>
        <begin position="12"/>
        <end position="32"/>
    </location>
</feature>
<feature type="compositionally biased region" description="Polar residues" evidence="1">
    <location>
        <begin position="124"/>
        <end position="136"/>
    </location>
</feature>
<dbReference type="VEuPathDB" id="FungiDB:BO71DRAFT_167449"/>
<dbReference type="EMBL" id="KZ825835">
    <property type="protein sequence ID" value="PYH96629.1"/>
    <property type="molecule type" value="Genomic_DNA"/>
</dbReference>
<feature type="region of interest" description="Disordered" evidence="1">
    <location>
        <begin position="300"/>
        <end position="322"/>
    </location>
</feature>
<feature type="compositionally biased region" description="Low complexity" evidence="1">
    <location>
        <begin position="1"/>
        <end position="11"/>
    </location>
</feature>
<dbReference type="InterPro" id="IPR048337">
    <property type="entry name" value="FAM50A/XAP5_C"/>
</dbReference>